<dbReference type="Proteomes" id="UP000005240">
    <property type="component" value="Unassembled WGS sequence"/>
</dbReference>
<sequence>MFNMEMLNKLHTQGAPARNLEEINKSKFPLCTHVKHLAHASAWLESQSLTDRKALVKEHGARWSVLNDLTYCVLTHALVLGDLMDHSMRFFSLPAVGQELKKIKEKDKAWQNDQSYTKPPYTDMYGPKPKEYPNKGKGKRKRDSSPESSTTNQQNKRLRMIPTDKATSSRTATQQQGPSCAKQSSDSSSQTESSKESSTASSHSYRLRGRKKSSKSMHHGSDESSSGESDQTARGRRMEIVPETEKDTDHKAIRLTPEELDVVRTTIRHTTVPSWVDRVPQNLGAANHGSLNGSLKAAEWLILYKLYYTIALIPLWTKPDNGSEIEQERTHFFTLPMIKSKDLSELDDLLMSYCKCLQDNWPHKTSKPNLHLTQRSS</sequence>
<feature type="compositionally biased region" description="Polar residues" evidence="1">
    <location>
        <begin position="146"/>
        <end position="155"/>
    </location>
</feature>
<proteinExistence type="predicted"/>
<feature type="compositionally biased region" description="Basic residues" evidence="1">
    <location>
        <begin position="205"/>
        <end position="218"/>
    </location>
</feature>
<evidence type="ECO:0000256" key="1">
    <source>
        <dbReference type="SAM" id="MobiDB-lite"/>
    </source>
</evidence>
<keyword evidence="4" id="KW-1185">Reference proteome</keyword>
<evidence type="ECO:0000313" key="2">
    <source>
        <dbReference type="EMBL" id="OAV88945.1"/>
    </source>
</evidence>
<protein>
    <submittedName>
        <fullName evidence="2 3">Uncharacterized protein</fullName>
    </submittedName>
</protein>
<reference evidence="3 4" key="3">
    <citation type="journal article" date="2017" name="G3 (Bethesda)">
        <title>Comparative analysis highlights variable genome content of wheat rusts and divergence of the mating loci.</title>
        <authorList>
            <person name="Cuomo C.A."/>
            <person name="Bakkeren G."/>
            <person name="Khalil H.B."/>
            <person name="Panwar V."/>
            <person name="Joly D."/>
            <person name="Linning R."/>
            <person name="Sakthikumar S."/>
            <person name="Song X."/>
            <person name="Adiconis X."/>
            <person name="Fan L."/>
            <person name="Goldberg J.M."/>
            <person name="Levin J.Z."/>
            <person name="Young S."/>
            <person name="Zeng Q."/>
            <person name="Anikster Y."/>
            <person name="Bruce M."/>
            <person name="Wang M."/>
            <person name="Yin C."/>
            <person name="McCallum B."/>
            <person name="Szabo L.J."/>
            <person name="Hulbert S."/>
            <person name="Chen X."/>
            <person name="Fellers J.P."/>
        </authorList>
    </citation>
    <scope>NUCLEOTIDE SEQUENCE</scope>
    <source>
        <strain evidence="3">isolate 1-1 / race 1 (BBBD)</strain>
        <strain evidence="4">Isolate 1-1 / race 1 (BBBD)</strain>
    </source>
</reference>
<dbReference type="AlphaFoldDB" id="A0A180G8C1"/>
<evidence type="ECO:0000313" key="4">
    <source>
        <dbReference type="Proteomes" id="UP000005240"/>
    </source>
</evidence>
<name>A0A180G8C1_PUCT1</name>
<feature type="compositionally biased region" description="Basic and acidic residues" evidence="1">
    <location>
        <begin position="231"/>
        <end position="247"/>
    </location>
</feature>
<dbReference type="EMBL" id="ADAS02000147">
    <property type="protein sequence ID" value="OAV88945.1"/>
    <property type="molecule type" value="Genomic_DNA"/>
</dbReference>
<evidence type="ECO:0000313" key="3">
    <source>
        <dbReference type="EnsemblFungi" id="PTTG_28867-t43_1-p1"/>
    </source>
</evidence>
<dbReference type="EnsemblFungi" id="PTTG_28867-t43_1">
    <property type="protein sequence ID" value="PTTG_28867-t43_1-p1"/>
    <property type="gene ID" value="PTTG_28867"/>
</dbReference>
<organism evidence="2">
    <name type="scientific">Puccinia triticina (isolate 1-1 / race 1 (BBBD))</name>
    <name type="common">Brown leaf rust fungus</name>
    <dbReference type="NCBI Taxonomy" id="630390"/>
    <lineage>
        <taxon>Eukaryota</taxon>
        <taxon>Fungi</taxon>
        <taxon>Dikarya</taxon>
        <taxon>Basidiomycota</taxon>
        <taxon>Pucciniomycotina</taxon>
        <taxon>Pucciniomycetes</taxon>
        <taxon>Pucciniales</taxon>
        <taxon>Pucciniaceae</taxon>
        <taxon>Puccinia</taxon>
    </lineage>
</organism>
<gene>
    <name evidence="2" type="ORF">PTTG_28867</name>
</gene>
<reference evidence="2" key="1">
    <citation type="submission" date="2009-11" db="EMBL/GenBank/DDBJ databases">
        <authorList>
            <consortium name="The Broad Institute Genome Sequencing Platform"/>
            <person name="Ward D."/>
            <person name="Feldgarden M."/>
            <person name="Earl A."/>
            <person name="Young S.K."/>
            <person name="Zeng Q."/>
            <person name="Koehrsen M."/>
            <person name="Alvarado L."/>
            <person name="Berlin A."/>
            <person name="Bochicchio J."/>
            <person name="Borenstein D."/>
            <person name="Chapman S.B."/>
            <person name="Chen Z."/>
            <person name="Engels R."/>
            <person name="Freedman E."/>
            <person name="Gellesch M."/>
            <person name="Goldberg J."/>
            <person name="Griggs A."/>
            <person name="Gujja S."/>
            <person name="Heilman E."/>
            <person name="Heiman D."/>
            <person name="Hepburn T."/>
            <person name="Howarth C."/>
            <person name="Jen D."/>
            <person name="Larson L."/>
            <person name="Lewis B."/>
            <person name="Mehta T."/>
            <person name="Park D."/>
            <person name="Pearson M."/>
            <person name="Roberts A."/>
            <person name="Saif S."/>
            <person name="Shea T."/>
            <person name="Shenoy N."/>
            <person name="Sisk P."/>
            <person name="Stolte C."/>
            <person name="Sykes S."/>
            <person name="Thomson T."/>
            <person name="Walk T."/>
            <person name="White J."/>
            <person name="Yandava C."/>
            <person name="Izard J."/>
            <person name="Baranova O.V."/>
            <person name="Blanton J.M."/>
            <person name="Tanner A.C."/>
            <person name="Dewhirst F.E."/>
            <person name="Haas B."/>
            <person name="Nusbaum C."/>
            <person name="Birren B."/>
        </authorList>
    </citation>
    <scope>NUCLEOTIDE SEQUENCE [LARGE SCALE GENOMIC DNA]</scope>
    <source>
        <strain evidence="2">1-1 BBBD Race 1</strain>
    </source>
</reference>
<reference evidence="2" key="2">
    <citation type="submission" date="2016-05" db="EMBL/GenBank/DDBJ databases">
        <title>Comparative analysis highlights variable genome content of wheat rusts and divergence of the mating loci.</title>
        <authorList>
            <person name="Cuomo C.A."/>
            <person name="Bakkeren G."/>
            <person name="Szabo L."/>
            <person name="Khalil H."/>
            <person name="Joly D."/>
            <person name="Goldberg J."/>
            <person name="Young S."/>
            <person name="Zeng Q."/>
            <person name="Fellers J."/>
        </authorList>
    </citation>
    <scope>NUCLEOTIDE SEQUENCE [LARGE SCALE GENOMIC DNA]</scope>
    <source>
        <strain evidence="2">1-1 BBBD Race 1</strain>
    </source>
</reference>
<reference evidence="3" key="4">
    <citation type="submission" date="2025-05" db="UniProtKB">
        <authorList>
            <consortium name="EnsemblFungi"/>
        </authorList>
    </citation>
    <scope>IDENTIFICATION</scope>
    <source>
        <strain evidence="3">isolate 1-1 / race 1 (BBBD)</strain>
    </source>
</reference>
<feature type="region of interest" description="Disordered" evidence="1">
    <location>
        <begin position="104"/>
        <end position="247"/>
    </location>
</feature>
<dbReference type="OrthoDB" id="2507659at2759"/>
<feature type="compositionally biased region" description="Low complexity" evidence="1">
    <location>
        <begin position="179"/>
        <end position="204"/>
    </location>
</feature>
<accession>A0A180G8C1</accession>
<feature type="compositionally biased region" description="Polar residues" evidence="1">
    <location>
        <begin position="165"/>
        <end position="178"/>
    </location>
</feature>
<dbReference type="VEuPathDB" id="FungiDB:PTTG_28867"/>